<gene>
    <name evidence="5" type="ORF">M1E25_21135</name>
</gene>
<evidence type="ECO:0000259" key="3">
    <source>
        <dbReference type="SMART" id="SM00065"/>
    </source>
</evidence>
<evidence type="ECO:0000256" key="1">
    <source>
        <dbReference type="ARBA" id="ARBA00022801"/>
    </source>
</evidence>
<dbReference type="SUPFAM" id="SSF81606">
    <property type="entry name" value="PP2C-like"/>
    <property type="match status" value="1"/>
</dbReference>
<feature type="region of interest" description="Disordered" evidence="2">
    <location>
        <begin position="359"/>
        <end position="386"/>
    </location>
</feature>
<dbReference type="InterPro" id="IPR036457">
    <property type="entry name" value="PPM-type-like_dom_sf"/>
</dbReference>
<feature type="compositionally biased region" description="Low complexity" evidence="2">
    <location>
        <begin position="376"/>
        <end position="385"/>
    </location>
</feature>
<feature type="domain" description="GAF" evidence="3">
    <location>
        <begin position="411"/>
        <end position="596"/>
    </location>
</feature>
<dbReference type="Pfam" id="PF13581">
    <property type="entry name" value="HATPase_c_2"/>
    <property type="match status" value="1"/>
</dbReference>
<dbReference type="InterPro" id="IPR003594">
    <property type="entry name" value="HATPase_dom"/>
</dbReference>
<evidence type="ECO:0000313" key="5">
    <source>
        <dbReference type="EMBL" id="MCM2579820.1"/>
    </source>
</evidence>
<dbReference type="PANTHER" id="PTHR43156">
    <property type="entry name" value="STAGE II SPORULATION PROTEIN E-RELATED"/>
    <property type="match status" value="1"/>
</dbReference>
<comment type="caution">
    <text evidence="5">The sequence shown here is derived from an EMBL/GenBank/DDBJ whole genome shotgun (WGS) entry which is preliminary data.</text>
</comment>
<name>A0ABT0XBC4_9ACTN</name>
<dbReference type="SUPFAM" id="SSF55781">
    <property type="entry name" value="GAF domain-like"/>
    <property type="match status" value="1"/>
</dbReference>
<dbReference type="CDD" id="cd16936">
    <property type="entry name" value="HATPase_RsbW-like"/>
    <property type="match status" value="1"/>
</dbReference>
<dbReference type="EMBL" id="JAMQGM010000046">
    <property type="protein sequence ID" value="MCM2579820.1"/>
    <property type="molecule type" value="Genomic_DNA"/>
</dbReference>
<dbReference type="SMART" id="SM00331">
    <property type="entry name" value="PP2C_SIG"/>
    <property type="match status" value="1"/>
</dbReference>
<keyword evidence="1" id="KW-0378">Hydrolase</keyword>
<dbReference type="Gene3D" id="3.30.565.10">
    <property type="entry name" value="Histidine kinase-like ATPase, C-terminal domain"/>
    <property type="match status" value="1"/>
</dbReference>
<evidence type="ECO:0000313" key="6">
    <source>
        <dbReference type="Proteomes" id="UP001167160"/>
    </source>
</evidence>
<reference evidence="5" key="1">
    <citation type="journal article" date="2023" name="Int. J. Syst. Evol. Microbiol.">
        <title>Streptomyces meridianus sp. nov. isolated from brackish water of the Tagus estuary in Alcochete, Portugal.</title>
        <authorList>
            <person name="Santos J.D.N."/>
            <person name="Klimek D."/>
            <person name="Calusinska M."/>
            <person name="Lobo Da Cunha A."/>
            <person name="Catita J."/>
            <person name="Goncalves H."/>
            <person name="Gonzalez I."/>
            <person name="Reyes F."/>
            <person name="Lage O.M."/>
        </authorList>
    </citation>
    <scope>NUCLEOTIDE SEQUENCE</scope>
    <source>
        <strain evidence="5">MTZ3.1</strain>
    </source>
</reference>
<dbReference type="SMART" id="SM00065">
    <property type="entry name" value="GAF"/>
    <property type="match status" value="1"/>
</dbReference>
<dbReference type="InterPro" id="IPR029016">
    <property type="entry name" value="GAF-like_dom_sf"/>
</dbReference>
<organism evidence="5 6">
    <name type="scientific">Streptomyces meridianus</name>
    <dbReference type="NCBI Taxonomy" id="2938945"/>
    <lineage>
        <taxon>Bacteria</taxon>
        <taxon>Bacillati</taxon>
        <taxon>Actinomycetota</taxon>
        <taxon>Actinomycetes</taxon>
        <taxon>Kitasatosporales</taxon>
        <taxon>Streptomycetaceae</taxon>
        <taxon>Streptomyces</taxon>
    </lineage>
</organism>
<dbReference type="Pfam" id="PF01590">
    <property type="entry name" value="GAF"/>
    <property type="match status" value="2"/>
</dbReference>
<dbReference type="Gene3D" id="3.60.40.10">
    <property type="entry name" value="PPM-type phosphatase domain"/>
    <property type="match status" value="1"/>
</dbReference>
<keyword evidence="6" id="KW-1185">Reference proteome</keyword>
<protein>
    <submittedName>
        <fullName evidence="5">SpoIIE family protein phosphatase</fullName>
    </submittedName>
</protein>
<dbReference type="SUPFAM" id="SSF55874">
    <property type="entry name" value="ATPase domain of HSP90 chaperone/DNA topoisomerase II/histidine kinase"/>
    <property type="match status" value="1"/>
</dbReference>
<sequence length="966" mass="103579">MFYTGLGKVWRRSARSGTARDTHSGREWSTVVVPDEKRGIDAARERVLAGEAIRAGARSQIIASWQRCALLGLETSVLPDLPEQEVDVEGRLMHAAAPVLDWLGNQLIAEPVSIILTDARARVLRRTAGSSALHSHLDRVHLAPGLPFSEQVAGTNGIGTTLQDRRPRLVVGNEHFADRLHAFACAGTPIRNPLSGEVEGILDLTCFRDDVNSRMLPLVQRAGAAIQQRLLEDAGRREQELLDAFLCAARTNGVSAAAGRTQPGTARTDEVVGLRDLVTLQARAGELLASPEAAPVRVPLEHGRVAILRCRPVTGASGERGVAVLASLEGSPREHSIDVTPPAASASEALTIRVGEGLAAPQRSRAAHPGTGEGGRPAAAAAPSGGTAGSDERLLLIGEPGIGRVALLARQRLELLYEASISIGTTLDVPRTAHELADTAVPRFADFAAVDLPESVLRGDEPAPGRGMPVDLRRVTLSGVRTDSHLYPVGRHIRFAPYAPQARCLTTLEPVLEQDLSNAPGWIAQDVERTEQILDEGITSMYCVPLQARGVVLGVVTLYRVQERGAFAEDDLSLVADLVRRAAVCIDNARRYTREHTVALALQRSLLPRDLPQQCAVDVAHRYLPAQTRVSGDWYDVIPLSGARVALVVGDVVGHGVHAAATMGLLRTAVHNFSALDLPTEELLSQLDDLVVRLSRGDQPGETVQGEGIVGATCLYAVYDPTDGVCTMARAGHPPPALVLPDGSVELMDLPPGPPLGLGGFPFETVDVQLPEGSQLVLYTDGLVEDRRRDVDSGLGRLRDTLTGTGRSPDEICDRVLTSLLPDHTTDDVALLVARTHTLDARHIARWDLPCDPAMVSTVRAAVLDQLDQWGLADLGFSTELVVSELVTNAIRYGGEPIQVRLLRDRTLVCEVSDGSNTSPRLRRARSTDEGGRGLFLVAQLADHWGTRYAARGKVIWTEQPLPAAA</sequence>
<dbReference type="PANTHER" id="PTHR43156:SF2">
    <property type="entry name" value="STAGE II SPORULATION PROTEIN E"/>
    <property type="match status" value="1"/>
</dbReference>
<dbReference type="InterPro" id="IPR003018">
    <property type="entry name" value="GAF"/>
</dbReference>
<dbReference type="InterPro" id="IPR001932">
    <property type="entry name" value="PPM-type_phosphatase-like_dom"/>
</dbReference>
<accession>A0ABT0XBC4</accession>
<dbReference type="RefSeq" id="WP_251418082.1">
    <property type="nucleotide sequence ID" value="NZ_JAMQGM010000046.1"/>
</dbReference>
<evidence type="ECO:0000256" key="2">
    <source>
        <dbReference type="SAM" id="MobiDB-lite"/>
    </source>
</evidence>
<dbReference type="Gene3D" id="3.30.450.40">
    <property type="match status" value="2"/>
</dbReference>
<evidence type="ECO:0000259" key="4">
    <source>
        <dbReference type="SMART" id="SM00331"/>
    </source>
</evidence>
<proteinExistence type="predicted"/>
<dbReference type="Pfam" id="PF07228">
    <property type="entry name" value="SpoIIE"/>
    <property type="match status" value="1"/>
</dbReference>
<dbReference type="Proteomes" id="UP001167160">
    <property type="component" value="Unassembled WGS sequence"/>
</dbReference>
<feature type="domain" description="PPM-type phosphatase" evidence="4">
    <location>
        <begin position="614"/>
        <end position="836"/>
    </location>
</feature>
<dbReference type="InterPro" id="IPR036890">
    <property type="entry name" value="HATPase_C_sf"/>
</dbReference>
<dbReference type="InterPro" id="IPR052016">
    <property type="entry name" value="Bact_Sigma-Reg"/>
</dbReference>